<dbReference type="InterPro" id="IPR013785">
    <property type="entry name" value="Aldolase_TIM"/>
</dbReference>
<dbReference type="Pfam" id="PF00834">
    <property type="entry name" value="Ribul_P_3_epim"/>
    <property type="match status" value="1"/>
</dbReference>
<evidence type="ECO:0000313" key="14">
    <source>
        <dbReference type="EMBL" id="CAI1508997.1"/>
    </source>
</evidence>
<keyword evidence="10" id="KW-0479">Metal-binding</keyword>
<evidence type="ECO:0000256" key="5">
    <source>
        <dbReference type="ARBA" id="ARBA00001954"/>
    </source>
</evidence>
<keyword evidence="15" id="KW-1185">Reference proteome</keyword>
<evidence type="ECO:0000256" key="13">
    <source>
        <dbReference type="PIRNR" id="PIRNR001461"/>
    </source>
</evidence>
<evidence type="ECO:0000256" key="3">
    <source>
        <dbReference type="ARBA" id="ARBA00001941"/>
    </source>
</evidence>
<comment type="similarity">
    <text evidence="7 13">Belongs to the ribulose-phosphate 3-epimerase family.</text>
</comment>
<keyword evidence="11 13" id="KW-0413">Isomerase</keyword>
<evidence type="ECO:0000256" key="9">
    <source>
        <dbReference type="ARBA" id="ARBA00013920"/>
    </source>
</evidence>
<organism evidence="14 15">
    <name type="scientific">Saccharomyces eubayanus</name>
    <name type="common">Yeast</name>
    <dbReference type="NCBI Taxonomy" id="1080349"/>
    <lineage>
        <taxon>Eukaryota</taxon>
        <taxon>Fungi</taxon>
        <taxon>Dikarya</taxon>
        <taxon>Ascomycota</taxon>
        <taxon>Saccharomycotina</taxon>
        <taxon>Saccharomycetes</taxon>
        <taxon>Saccharomycetales</taxon>
        <taxon>Saccharomycetaceae</taxon>
        <taxon>Saccharomyces</taxon>
    </lineage>
</organism>
<dbReference type="PROSITE" id="PS01086">
    <property type="entry name" value="RIBUL_P_3_EPIMER_2"/>
    <property type="match status" value="1"/>
</dbReference>
<evidence type="ECO:0000313" key="15">
    <source>
        <dbReference type="Proteomes" id="UP001152964"/>
    </source>
</evidence>
<dbReference type="InterPro" id="IPR011060">
    <property type="entry name" value="RibuloseP-bd_barrel"/>
</dbReference>
<accession>A0ABN8VGV8</accession>
<comment type="pathway">
    <text evidence="6">Carbohydrate degradation; pentose phosphate pathway; D-xylulose 5-phosphate from D-ribulose 5-phosphate (non-oxidative stage): step 1/1.</text>
</comment>
<evidence type="ECO:0000256" key="8">
    <source>
        <dbReference type="ARBA" id="ARBA00013188"/>
    </source>
</evidence>
<dbReference type="Proteomes" id="UP001152964">
    <property type="component" value="Chromosome 10"/>
</dbReference>
<evidence type="ECO:0000256" key="7">
    <source>
        <dbReference type="ARBA" id="ARBA00009541"/>
    </source>
</evidence>
<comment type="cofactor">
    <cofactor evidence="3">
        <name>Co(2+)</name>
        <dbReference type="ChEBI" id="CHEBI:48828"/>
    </cofactor>
</comment>
<comment type="cofactor">
    <cofactor evidence="4">
        <name>Zn(2+)</name>
        <dbReference type="ChEBI" id="CHEBI:29105"/>
    </cofactor>
</comment>
<evidence type="ECO:0000256" key="12">
    <source>
        <dbReference type="ARBA" id="ARBA00023285"/>
    </source>
</evidence>
<comment type="cofactor">
    <cofactor evidence="2">
        <name>Mn(2+)</name>
        <dbReference type="ChEBI" id="CHEBI:29035"/>
    </cofactor>
</comment>
<evidence type="ECO:0000256" key="6">
    <source>
        <dbReference type="ARBA" id="ARBA00005016"/>
    </source>
</evidence>
<evidence type="ECO:0000256" key="2">
    <source>
        <dbReference type="ARBA" id="ARBA00001936"/>
    </source>
</evidence>
<gene>
    <name evidence="14" type="primary">U6500J00960</name>
    <name evidence="14" type="ORF">SEUBUCD650_0J00960</name>
</gene>
<dbReference type="Gene3D" id="3.20.20.70">
    <property type="entry name" value="Aldolase class I"/>
    <property type="match status" value="1"/>
</dbReference>
<dbReference type="EMBL" id="OX291500">
    <property type="protein sequence ID" value="CAI1508997.1"/>
    <property type="molecule type" value="Genomic_DNA"/>
</dbReference>
<comment type="cofactor">
    <cofactor evidence="5">
        <name>Fe(2+)</name>
        <dbReference type="ChEBI" id="CHEBI:29033"/>
    </cofactor>
</comment>
<dbReference type="CDD" id="cd00429">
    <property type="entry name" value="RPE"/>
    <property type="match status" value="1"/>
</dbReference>
<evidence type="ECO:0000256" key="10">
    <source>
        <dbReference type="ARBA" id="ARBA00022723"/>
    </source>
</evidence>
<dbReference type="EC" id="5.1.3.1" evidence="8 13"/>
<evidence type="ECO:0000256" key="1">
    <source>
        <dbReference type="ARBA" id="ARBA00001782"/>
    </source>
</evidence>
<keyword evidence="12" id="KW-0170">Cobalt</keyword>
<dbReference type="InterPro" id="IPR026019">
    <property type="entry name" value="Ribul_P_3_epim"/>
</dbReference>
<reference evidence="14" key="1">
    <citation type="submission" date="2022-08" db="EMBL/GenBank/DDBJ databases">
        <authorList>
            <person name="Byrne P K."/>
        </authorList>
    </citation>
    <scope>NUCLEOTIDE SEQUENCE</scope>
    <source>
        <strain evidence="14">UCD650</strain>
    </source>
</reference>
<proteinExistence type="inferred from homology"/>
<evidence type="ECO:0000256" key="4">
    <source>
        <dbReference type="ARBA" id="ARBA00001947"/>
    </source>
</evidence>
<dbReference type="SUPFAM" id="SSF51366">
    <property type="entry name" value="Ribulose-phoshate binding barrel"/>
    <property type="match status" value="1"/>
</dbReference>
<protein>
    <recommendedName>
        <fullName evidence="9 13">Ribulose-phosphate 3-epimerase</fullName>
        <ecNumber evidence="8 13">5.1.3.1</ecNumber>
    </recommendedName>
</protein>
<dbReference type="PROSITE" id="PS01085">
    <property type="entry name" value="RIBUL_P_3_EPIMER_1"/>
    <property type="match status" value="1"/>
</dbReference>
<dbReference type="HAMAP" id="MF_02227">
    <property type="entry name" value="RPE"/>
    <property type="match status" value="1"/>
</dbReference>
<name>A0ABN8VGV8_SACEU</name>
<keyword evidence="13" id="KW-0119">Carbohydrate metabolism</keyword>
<evidence type="ECO:0000256" key="11">
    <source>
        <dbReference type="ARBA" id="ARBA00023235"/>
    </source>
</evidence>
<sequence>MQEKLQEQINIQERMVKPIVAPSILASDFSNLGCECHRVINAGADWLHIDVMDGHFVPNITLGQPIVTSLRRSVPRPGDATNTQKKPTAFFDCHMMVENPEKWVDDFAKCGADQFTFHYEATQDPLSLVKQIKAKGIKAACAIKPGTSVDVLFELAPHLDMALVMTVEPGFGGQKFMEDMMPKVETLRAKFPHLNIQVDGGLGKETIPKAAKAGANVIVAGTSVFSAADPHDVISFMKEEVSKELLSKGLLD</sequence>
<comment type="catalytic activity">
    <reaction evidence="1 13">
        <text>D-ribulose 5-phosphate = D-xylulose 5-phosphate</text>
        <dbReference type="Rhea" id="RHEA:13677"/>
        <dbReference type="ChEBI" id="CHEBI:57737"/>
        <dbReference type="ChEBI" id="CHEBI:58121"/>
        <dbReference type="EC" id="5.1.3.1"/>
    </reaction>
</comment>
<dbReference type="InterPro" id="IPR000056">
    <property type="entry name" value="Ribul_P_3_epim-like"/>
</dbReference>
<dbReference type="NCBIfam" id="NF004076">
    <property type="entry name" value="PRK05581.1-4"/>
    <property type="match status" value="1"/>
</dbReference>
<dbReference type="PIRSF" id="PIRSF001461">
    <property type="entry name" value="RPE"/>
    <property type="match status" value="1"/>
</dbReference>
<dbReference type="NCBIfam" id="TIGR01163">
    <property type="entry name" value="rpe"/>
    <property type="match status" value="1"/>
</dbReference>
<dbReference type="PANTHER" id="PTHR11749">
    <property type="entry name" value="RIBULOSE-5-PHOSPHATE-3-EPIMERASE"/>
    <property type="match status" value="1"/>
</dbReference>